<keyword evidence="4" id="KW-1185">Reference proteome</keyword>
<keyword evidence="1" id="KW-0812">Transmembrane</keyword>
<organism evidence="3 4">
    <name type="scientific">Methanothrix harundinacea (strain 6Ac)</name>
    <name type="common">Methanosaeta harundinacea</name>
    <dbReference type="NCBI Taxonomy" id="1110509"/>
    <lineage>
        <taxon>Archaea</taxon>
        <taxon>Methanobacteriati</taxon>
        <taxon>Methanobacteriota</taxon>
        <taxon>Stenosarchaea group</taxon>
        <taxon>Methanomicrobia</taxon>
        <taxon>Methanotrichales</taxon>
        <taxon>Methanotrichaceae</taxon>
        <taxon>Methanothrix</taxon>
    </lineage>
</organism>
<evidence type="ECO:0000256" key="1">
    <source>
        <dbReference type="SAM" id="Phobius"/>
    </source>
</evidence>
<sequence>MAKKSTEGSRLYNHGESDKDHLFHLNKITIPTNNLRYIFNSLIRKGPGRASTLLILALISFASITGAFAALSGSVIAPASVNICESTGFVVYINNTGTTPENDILLNVTIPSGFSYDDGTTVITFPNGSSNQDPQIKGGGAYLEWNLTDIMSTETGVVLNEIFPNPIGVETSNESFELYNAGASLVNVSQWYIKDAADHTVQIGPNVISGSLNLPPGGFLWVRIPGQSILNTGGDTVRLFDGSNVLVDSVTYPDSASHEGQSWASMPDGSECWSWRSSSLGATNGDLAAGERIRLDFNLTAGCATPSGGRIRDEVIYQGGSVTRSSNSILVKQGFLKVAKTPTVVEAGAGDVVNWTITVENTGLGPAFNVRMNDTLSSGLNLLSIDSPGGGLNWSYDVIPPGGVEVVNISVNVTACEDLFNRVNASWGCDGSPCQETYAKASVKFVPRDPDLEYTVSPMVVPYCGRVPVYVNVTNEGAGGITELQLRFAGISADYAVTNVSGATFYPANETFFIGRVPAGEWKNFTFDFGMAYGACGAAGASGTITIYPFHCDDCANPWYPPVSLESYSMDGSTIPSISVSKTANRSVIYLGEEVEFDLEVTYTAGSCGENTTRTIVDSYPSNFLVIDSAGGVNDSGNRTITWADQLLEDGVTWNKTIRLSADRDAAACDCGGQVTNALSVSQGEDCCGCNISGSSSADVVVVCINETVLASSNKTATPVPQENCRNVTYTTTYTFADSIGSLNWTGINFTELGGNGQLFPDGNTSGTATFTVNDSCSVDQTITIESPKNLGFLNGACGPLGGGTVLVVTYTLGQPDIWSGYDWSRLCIEGYGTECGGDGCLYEAAPVTVSQADYSIGISGVPTRLDVCQEFNVTISVSKGSPNEDPKWIGHDMYVVYNDENYRYIGNATISGITNYVSPSQSDLVGSFEPTRVGNNLTWRLGANISRGGTITFPVEKRCPDGGVMTARLNYTDNCGKLVERPASATPSLILSGNIIIQKNPEVIFALEKNASWKIYVTNTGSGTAYNVTVNDTLDSDLSYVSSRIDGSADPANTTVVDANHVLWSLGDMPPKKQRVIEMDATLVGCENLNNRVQAVWGCGDEECQTPVTDSSVVLLVDGQLLISRHDAEPIDDCGDNSSFLIVVRNGAGPTLYNVSVKEALPAGIEYVPGSSQVAGGSTTSTNFSGGDLEWRFDQPEGWPPGKSVTITFDVNVTSDPCEFVGGEAVVQVNYTTPCGAAGASIKSEILVEETDPHVSITKTPELTRAGFGRIVTWTIYLYSNGGDPATNVTLFDLLPENTVYVSATPEPNDTDPLRWDFGTLNFGESRTVTLNANVTYQIAESENNATVFWGCCPDDMGMESDVAFLRSDPLITLSKDHGYIDTCGGNFTITINNNGSAAYTPRVEEVLPVGFVYKAGSAIIASDNESHTFVDEPAFDYSLVNGTVIWDESNIDLVQRIETITISFEVESCATCCNVSVTPNSNLVYFNYTNRFGDPRSKNFSQAIAPKLAVLEVEKTPLNQTIGGSAQWTIKVTNSGNSAAYNVTVIDILGDGFVGVAEGDGNKTADDPTSGYTTIRWTNLTIPVGGTWERGLTASGISSGSLLNNAYVFGTCENGCIYSQDDDAAYTARINITKDPDSVETIGGFANFTIRVEYWGEGENYNNTRIVDTLPAGLKYDSYQCVNDTKNEGCGTLDVTGNVVTWDLGNFTGSRIIEINLSTIVENVIANQNGTILVNRVRSLHEDENGTVFEDGDEAKVTVVEPDLSIEKTPDPSGIVVAGGEVRYTIRVTHTAASASDAFDLVINDSIPSGLAFVPGSNTSSLTTSFSQTGQNLSWTLSRLNLTGANSVLLTYNVTVDLDVLGNTTLLNFANVTWTSTSGANPNERTGNGTGPNDYFRNASAPVSVENSTTVIKLPDDLRFRTIGESVNYTIEVDLPNATVGDLWVNDTLPSGLIYNTTSLVVLDKFGSVLTPTETLSDPNDGTSTVFINWSFGTFNNSDDRDIVITFDAIVANVAANQDGRTIGNNSASYSWLDGSGVRHTGTDESGEVEIEEPDLDITKTFSPAGPFSVGDTIHYEINVTNSAPSRRTAFDLVITDEIPVGLSYVNSSDSGVYSGSNRTVTWTFASLALDSWLKVTYNVTVDLDVLGNTTLLNFANVTWTSTSGANPNERTGNGTGPNDYFRNASAPVSVENSTTVIKLPDDLRFRTIGESVNYTIEVDLPNATVGDLWVNDTLPSGLIYNTTSLVVLDKFGAVLTPAETLSDPNDGTSTVYINWSFGTFNNSEDRDIVITFDAIVANVAANQDGRTIGNNSAAYSWLDGSGVRHTGTDDSGKVGIVEPDLSITKSVEPFSVVKLGDEVRFTLVVNHTGLSTSDAYDLVIEDVLPLGLTYVSNTSTPEANSSAYHPGNRTIRWSYDRLEDPGEVVLTYNATVDARPEGLIFRNSAGVTWTSTVGENPYERNGSGTGPNDYIDSTSIDVIFAEITVDKVANVSSGSTSTRVNFTITVNNTGNATLNPVVVTDTLPVGLDDPVPSGDGSAFGNVVVWNLGQMDPGASRALWLTAHINGSAFGNLTNKVFVEGKPEEGGNVTGNGSANVTAVDASISIDKMANVTSGSTSTRVNFTLVVNNTGNATLDPVVVTDTLPFGLDDPLASGGGTATGNVVVWSLGPMDSGASRTLWVTAHINGSAYGNLTNLAFVEGKPEKGDNVTDDDFANVTAVDASISIDKMANVSSGSASTRVNFTLVVNNTGNATLDPVVVTDTLPFGLDDPVASDGGSTSGNVVVWNLGPMDSRASRTLWVTAHINGSRFGNLTNLAFVEGKPQNGDNVTDDDSANVTAVDASISIDKMANVSSGSTSTRVNFTLVVNNTGNATLDPVVVTDTLPFGLDDPIASDGGSAFGNVVVWNLGRMDRGDSRTLWVTAHINGSAYGNLTNVAIVEGKPEKGDNVTDDDFANVTAVDASISIDKMANVTSGSTSTRVNFTLIVNNTGNATLDPVVVTDTLPFGLDDPVASDGGSASGNVVVWNLGQMDSGDSRTLWLTAHINGSAYGNLTNVAIVEGKPEKGDNVTDDDFANVTAVDASISIDKMANVSSGSTSTRVNFTLVVNNTGNATLDPAVVTDTLPFGLDDPVASDGGSASGNVVVWNLGRMDRGDSRTLWLTAHINGSAYGNLTNVAIVEGKPEKGDNVTDDDFVNVTAIDASISIDKKANVSSGSASTRVNFTLVVNNTGNATLDPVVVTDTLPFGLDDPVASDGGTASGNVVVWNLGRMDRGDSRTPWLTAHINGSAYGNLTNVAFVEGKPENGDNVTAEDSANVTAVRAGISVHKVVDIPVGEVCTNVTFTIFVNNTGNVRLDPVVVADTLPLGLEYVSSAPPGARSGNTIIWNLGSMDPGEMRIVNLVAHINGSAFGELQNFVKVEGKPERGDNVTDNDTENVTALGAEIAVDKSVDIPVGSRSTRVNFTILVNNTGNVALDPVLVEDTLPFGLDDPVPSSGGIISGNVVTWNLGRLNVGENRTLWLSAHINGSAYGDLTNAVRVEGDSEFGENATAEDSENVTAVDASISIDKMANVTSGSTSTRVNFTLVVNNTGNATLDPVVVTDTLPFGLDEPETSSGGSITGGVATWGLGRMDPGDSRTLWLTAHINGSAFGTLTNFVEVVGKPEEGDNVTDEASANVTALKADIEVEKTVDSPVAKNGSVATFTIIVTNTGNATLDPVIVTDTLPFCFEYVSSTENGTAAGGVVTWNLGRLNSSDSRTILLEARVNCSEAGVLENLVEVEGKPEQGDNVTDRDTAELTIGRNLTITKVADKCEVQECDEVTYTITVCNHGGLPEENVTVWDVFYGDVEILSITPAPDPDRKWHFGTLQPGECVVIKIKIKVPERQDFEFGMEQGVSGEGFVKVANDYSTSFQAYFIKNCAFVTSDFYTKPLSACATIRVGEDLGTRLSTREYGSGLFDAEERVAVFTKNKSIEWEEDVSATYKPTNLTLYNNRTIAYDSAWVKKARAKNYVTGTTMTETYHDATWLDRESRMFLDKNESVMEVDSSFDGRGHVGFLKMPTNRSSPQTTPLIEVREDYVGSFKVVQKIDEYGKGVSYEKAASGGGLVVGDRRIGGSQRSYESGSGAYDSEEVIETYTNYIAKDISLVYAPTTTRLTDDVWINSSMKWKEGLYSRVPARSYIGEEYTGVTELDKETVARGLNEMETSADFSGQARYRAVFADPNDTKRPFVEFDEVYAGDYSIERRVLLTGTSKYDRPHLNVTKTLDGIVEEKDKCDGDNCSKTKYIATYTIRIENDGNAALGPIYVKDLFPPGAVFVESSLRPSDITDSYANWTPTHIAIGGVVEIVVKLDVTKYYPSELVNRVEVCGGYNGEVVCFGNTSALEVNWLTCCLNETVSVVKSCEVDGADGMVVLYRIDIENRADVTRVARVTDHLPEGMTFLDSSTPVASYDGVEVVWNLIDIGPFETRTIELSARASAPGRYTNVVIVDPRSVDGPVVQPVTASCVVEVGSLEECGPTSCEIWSPPNWDLQHIGYEPAEVASEGLACAGSDGRGSCPAP</sequence>
<feature type="domain" description="LTD" evidence="2">
    <location>
        <begin position="146"/>
        <end position="254"/>
    </location>
</feature>
<dbReference type="PROSITE" id="PS51841">
    <property type="entry name" value="LTD"/>
    <property type="match status" value="1"/>
</dbReference>
<gene>
    <name evidence="3" type="ordered locus">Mhar_1469</name>
</gene>
<dbReference type="PANTHER" id="PTHR34819:SF3">
    <property type="entry name" value="CELL SURFACE PROTEIN"/>
    <property type="match status" value="1"/>
</dbReference>
<dbReference type="Gene3D" id="2.60.40.740">
    <property type="match status" value="2"/>
</dbReference>
<reference evidence="3 4" key="1">
    <citation type="journal article" date="2012" name="PLoS ONE">
        <title>The genome characteristics and predicted function of methyl-group oxidation pathway in the obligate aceticlastic methanogens, Methanosaeta spp.</title>
        <authorList>
            <person name="Zhu J."/>
            <person name="Zheng H."/>
            <person name="Ai G."/>
            <person name="Zhang G."/>
            <person name="Liu D."/>
            <person name="Liu X."/>
            <person name="Dong X."/>
        </authorList>
    </citation>
    <scope>NUCLEOTIDE SEQUENCE [LARGE SCALE GENOMIC DNA]</scope>
    <source>
        <strain evidence="3 4">6Ac</strain>
    </source>
</reference>
<keyword evidence="1" id="KW-0472">Membrane</keyword>
<dbReference type="InterPro" id="IPR001322">
    <property type="entry name" value="Lamin_tail_dom"/>
</dbReference>
<feature type="transmembrane region" description="Helical" evidence="1">
    <location>
        <begin position="53"/>
        <end position="77"/>
    </location>
</feature>
<dbReference type="Pfam" id="PF00932">
    <property type="entry name" value="LTD"/>
    <property type="match status" value="1"/>
</dbReference>
<dbReference type="NCBIfam" id="TIGR01451">
    <property type="entry name" value="B_ant_repeat"/>
    <property type="match status" value="16"/>
</dbReference>
<dbReference type="InterPro" id="IPR047589">
    <property type="entry name" value="DUF11_rpt"/>
</dbReference>
<evidence type="ECO:0000313" key="4">
    <source>
        <dbReference type="Proteomes" id="UP000005877"/>
    </source>
</evidence>
<dbReference type="EMBL" id="CP003117">
    <property type="protein sequence ID" value="AET64833.1"/>
    <property type="molecule type" value="Genomic_DNA"/>
</dbReference>
<dbReference type="Proteomes" id="UP000005877">
    <property type="component" value="Chromosome"/>
</dbReference>
<dbReference type="STRING" id="1110509.Mhar_1469"/>
<dbReference type="PATRIC" id="fig|1110509.7.peg.1641"/>
<keyword evidence="1" id="KW-1133">Transmembrane helix</keyword>
<evidence type="ECO:0000313" key="3">
    <source>
        <dbReference type="EMBL" id="AET64833.1"/>
    </source>
</evidence>
<dbReference type="InterPro" id="IPR051172">
    <property type="entry name" value="Chlamydia_OmcB"/>
</dbReference>
<dbReference type="Gene3D" id="2.60.40.1170">
    <property type="entry name" value="Mu homology domain, subdomain B"/>
    <property type="match status" value="1"/>
</dbReference>
<evidence type="ECO:0000259" key="2">
    <source>
        <dbReference type="PROSITE" id="PS51841"/>
    </source>
</evidence>
<dbReference type="InterPro" id="IPR001434">
    <property type="entry name" value="OmcB-like_DUF11"/>
</dbReference>
<accession>G7WNZ2</accession>
<dbReference type="Pfam" id="PF01345">
    <property type="entry name" value="DUF11"/>
    <property type="match status" value="20"/>
</dbReference>
<dbReference type="KEGG" id="mhi:Mhar_1469"/>
<protein>
    <submittedName>
        <fullName evidence="3">Hypothetical secreted protein, NosD and DUF11 family</fullName>
    </submittedName>
</protein>
<name>G7WNZ2_METH6</name>
<dbReference type="PANTHER" id="PTHR34819">
    <property type="entry name" value="LARGE CYSTEINE-RICH PERIPLASMIC PROTEIN OMCB"/>
    <property type="match status" value="1"/>
</dbReference>
<dbReference type="HOGENOM" id="CLU_223598_0_0_2"/>
<proteinExistence type="predicted"/>